<dbReference type="AlphaFoldDB" id="A0A7J7P2Q9"/>
<evidence type="ECO:0000313" key="2">
    <source>
        <dbReference type="Proteomes" id="UP000541444"/>
    </source>
</evidence>
<dbReference type="PANTHER" id="PTHR33702">
    <property type="entry name" value="BNAA09G40010D PROTEIN"/>
    <property type="match status" value="1"/>
</dbReference>
<dbReference type="OrthoDB" id="1898021at2759"/>
<keyword evidence="2" id="KW-1185">Reference proteome</keyword>
<reference evidence="1 2" key="1">
    <citation type="journal article" date="2020" name="IScience">
        <title>Genome Sequencing of the Endangered Kingdonia uniflora (Circaeasteraceae, Ranunculales) Reveals Potential Mechanisms of Evolutionary Specialization.</title>
        <authorList>
            <person name="Sun Y."/>
            <person name="Deng T."/>
            <person name="Zhang A."/>
            <person name="Moore M.J."/>
            <person name="Landis J.B."/>
            <person name="Lin N."/>
            <person name="Zhang H."/>
            <person name="Zhang X."/>
            <person name="Huang J."/>
            <person name="Zhang X."/>
            <person name="Sun H."/>
            <person name="Wang H."/>
        </authorList>
    </citation>
    <scope>NUCLEOTIDE SEQUENCE [LARGE SCALE GENOMIC DNA]</scope>
    <source>
        <strain evidence="1">TB1705</strain>
        <tissue evidence="1">Leaf</tissue>
    </source>
</reference>
<accession>A0A7J7P2Q9</accession>
<organism evidence="1 2">
    <name type="scientific">Kingdonia uniflora</name>
    <dbReference type="NCBI Taxonomy" id="39325"/>
    <lineage>
        <taxon>Eukaryota</taxon>
        <taxon>Viridiplantae</taxon>
        <taxon>Streptophyta</taxon>
        <taxon>Embryophyta</taxon>
        <taxon>Tracheophyta</taxon>
        <taxon>Spermatophyta</taxon>
        <taxon>Magnoliopsida</taxon>
        <taxon>Ranunculales</taxon>
        <taxon>Circaeasteraceae</taxon>
        <taxon>Kingdonia</taxon>
    </lineage>
</organism>
<sequence length="161" mass="18501">MEGVAAKSYKHIKHYWRRNKYERIIDGSGRKKRVQLATLGSSPSTRKKPFWRVKIKRKLKFFKALASPKKLLKSLRDAYVRMMMNFANTRVSSSGFVSGSNGYGYGSDGFGSNRGLKEYDERMIIEIYKSLMAQQQLMVPLDIPRHTAKVDFLPTIVESAE</sequence>
<dbReference type="PANTHER" id="PTHR33702:SF5">
    <property type="entry name" value="OS01G0308600 PROTEIN"/>
    <property type="match status" value="1"/>
</dbReference>
<protein>
    <submittedName>
        <fullName evidence="1">Uncharacterized protein</fullName>
    </submittedName>
</protein>
<proteinExistence type="predicted"/>
<dbReference type="Proteomes" id="UP000541444">
    <property type="component" value="Unassembled WGS sequence"/>
</dbReference>
<evidence type="ECO:0000313" key="1">
    <source>
        <dbReference type="EMBL" id="KAF6173620.1"/>
    </source>
</evidence>
<name>A0A7J7P2Q9_9MAGN</name>
<comment type="caution">
    <text evidence="1">The sequence shown here is derived from an EMBL/GenBank/DDBJ whole genome shotgun (WGS) entry which is preliminary data.</text>
</comment>
<dbReference type="EMBL" id="JACGCM010000333">
    <property type="protein sequence ID" value="KAF6173620.1"/>
    <property type="molecule type" value="Genomic_DNA"/>
</dbReference>
<gene>
    <name evidence="1" type="ORF">GIB67_022979</name>
</gene>